<dbReference type="PANTHER" id="PTHR34997">
    <property type="entry name" value="AM15"/>
    <property type="match status" value="1"/>
</dbReference>
<dbReference type="Pfam" id="PF01476">
    <property type="entry name" value="LysM"/>
    <property type="match status" value="2"/>
</dbReference>
<feature type="chain" id="PRO_5019419673" description="LysM domain-containing protein" evidence="3">
    <location>
        <begin position="23"/>
        <end position="497"/>
    </location>
</feature>
<evidence type="ECO:0000256" key="2">
    <source>
        <dbReference type="ARBA" id="ARBA00023026"/>
    </source>
</evidence>
<organism evidence="5 6">
    <name type="scientific">Aspergillus awamori</name>
    <name type="common">Black koji mold</name>
    <dbReference type="NCBI Taxonomy" id="105351"/>
    <lineage>
        <taxon>Eukaryota</taxon>
        <taxon>Fungi</taxon>
        <taxon>Dikarya</taxon>
        <taxon>Ascomycota</taxon>
        <taxon>Pezizomycotina</taxon>
        <taxon>Eurotiomycetes</taxon>
        <taxon>Eurotiomycetidae</taxon>
        <taxon>Eurotiales</taxon>
        <taxon>Aspergillaceae</taxon>
        <taxon>Aspergillus</taxon>
    </lineage>
</organism>
<evidence type="ECO:0000256" key="1">
    <source>
        <dbReference type="ARBA" id="ARBA00022669"/>
    </source>
</evidence>
<accession>A0A401L386</accession>
<dbReference type="AlphaFoldDB" id="A0A401L386"/>
<dbReference type="PROSITE" id="PS51782">
    <property type="entry name" value="LYSM"/>
    <property type="match status" value="2"/>
</dbReference>
<evidence type="ECO:0000313" key="5">
    <source>
        <dbReference type="EMBL" id="GCB26003.1"/>
    </source>
</evidence>
<keyword evidence="6" id="KW-1185">Reference proteome</keyword>
<dbReference type="Gene3D" id="3.10.350.10">
    <property type="entry name" value="LysM domain"/>
    <property type="match status" value="3"/>
</dbReference>
<dbReference type="CDD" id="cd00118">
    <property type="entry name" value="LysM"/>
    <property type="match status" value="3"/>
</dbReference>
<dbReference type="PANTHER" id="PTHR34997:SF16">
    <property type="entry name" value="LYSM DOMAIN-CONTAINING PROTEIN"/>
    <property type="match status" value="1"/>
</dbReference>
<evidence type="ECO:0000256" key="3">
    <source>
        <dbReference type="SAM" id="SignalP"/>
    </source>
</evidence>
<sequence length="497" mass="52599">MSSIHCVAAFSLLFLWVQGTLAHHLHGHGHHSHSHLHSHQARDSDGSSFQLVPSQAFRSANLTQSCQDALYAALECDSYVSKLGRPVWHGSLDNTSLTDTVCSTECGQSLSTFHDNVVAQCGADATIAQGIPALSVIDSVWTGWNETCLKSANGTYCNDIIDSIDSWELASDLSDVPRPDICDDCWIGKIRMMQQSPYSAYNTPWETMLNYSISVCNLTDVETEPASGGITIPAANHTCSTGNWYTVQQGDTCDSIAIAHSISSSTLYQINPTLYNCSDLTVGLDLCLPLACEYVYQVTATDNCSTIAATAGTSWLKLISYNGMIDNDCSNMADSTLLGGVRCVSPPGGTFNLTISSNSSSESGIDGQGGSGSGYGTSFVALPNDVTLADGTTTDCGQYYTVVADDSCVSLLAETNTPFNLFMAANPSITSAAACDDELTVGVTYCIHPMSGFNTTDVRRSETAVLCPGIVAAPLTIARPGSATLPTVSAFQATLYP</sequence>
<keyword evidence="2" id="KW-0843">Virulence</keyword>
<feature type="domain" description="LysM" evidence="4">
    <location>
        <begin position="398"/>
        <end position="447"/>
    </location>
</feature>
<name>A0A401L386_ASPAW</name>
<dbReference type="GO" id="GO:0008061">
    <property type="term" value="F:chitin binding"/>
    <property type="evidence" value="ECO:0007669"/>
    <property type="project" value="UniProtKB-KW"/>
</dbReference>
<dbReference type="InterPro" id="IPR052210">
    <property type="entry name" value="LysM1-like"/>
</dbReference>
<evidence type="ECO:0000313" key="6">
    <source>
        <dbReference type="Proteomes" id="UP000286921"/>
    </source>
</evidence>
<dbReference type="InterPro" id="IPR018392">
    <property type="entry name" value="LysM"/>
</dbReference>
<dbReference type="Proteomes" id="UP000286921">
    <property type="component" value="Unassembled WGS sequence"/>
</dbReference>
<evidence type="ECO:0000259" key="4">
    <source>
        <dbReference type="PROSITE" id="PS51782"/>
    </source>
</evidence>
<comment type="caution">
    <text evidence="5">The sequence shown here is derived from an EMBL/GenBank/DDBJ whole genome shotgun (WGS) entry which is preliminary data.</text>
</comment>
<gene>
    <name evidence="5" type="ORF">AAWM_08888</name>
</gene>
<keyword evidence="3" id="KW-0732">Signal</keyword>
<dbReference type="InterPro" id="IPR036779">
    <property type="entry name" value="LysM_dom_sf"/>
</dbReference>
<keyword evidence="1" id="KW-0147">Chitin-binding</keyword>
<feature type="signal peptide" evidence="3">
    <location>
        <begin position="1"/>
        <end position="22"/>
    </location>
</feature>
<reference evidence="5 6" key="1">
    <citation type="submission" date="2016-09" db="EMBL/GenBank/DDBJ databases">
        <title>Aspergillus awamori IFM 58123T.</title>
        <authorList>
            <person name="Kusuya Y."/>
            <person name="Shimizu M."/>
            <person name="Takahashi H."/>
            <person name="Yaguchi T."/>
        </authorList>
    </citation>
    <scope>NUCLEOTIDE SEQUENCE [LARGE SCALE GENOMIC DNA]</scope>
    <source>
        <strain evidence="5 6">IFM 58123</strain>
    </source>
</reference>
<dbReference type="SMART" id="SM00257">
    <property type="entry name" value="LysM"/>
    <property type="match status" value="3"/>
</dbReference>
<dbReference type="SUPFAM" id="SSF54106">
    <property type="entry name" value="LysM domain"/>
    <property type="match status" value="1"/>
</dbReference>
<proteinExistence type="predicted"/>
<protein>
    <recommendedName>
        <fullName evidence="4">LysM domain-containing protein</fullName>
    </recommendedName>
</protein>
<dbReference type="EMBL" id="BDHI01000028">
    <property type="protein sequence ID" value="GCB26003.1"/>
    <property type="molecule type" value="Genomic_DNA"/>
</dbReference>
<feature type="domain" description="LysM" evidence="4">
    <location>
        <begin position="243"/>
        <end position="288"/>
    </location>
</feature>